<comment type="caution">
    <text evidence="11">The sequence shown here is derived from an EMBL/GenBank/DDBJ whole genome shotgun (WGS) entry which is preliminary data.</text>
</comment>
<feature type="domain" description="RNA polymerase sigma factor 54 DNA-binding" evidence="9">
    <location>
        <begin position="323"/>
        <end position="464"/>
    </location>
</feature>
<evidence type="ECO:0008006" key="13">
    <source>
        <dbReference type="Google" id="ProtNLM"/>
    </source>
</evidence>
<keyword evidence="8" id="KW-0804">Transcription</keyword>
<reference evidence="11 12" key="1">
    <citation type="submission" date="2015-07" db="EMBL/GenBank/DDBJ databases">
        <title>Genome sequence of Levilinea saccharolytica DSM 16555.</title>
        <authorList>
            <person name="Hemp J."/>
            <person name="Ward L.M."/>
            <person name="Pace L.A."/>
            <person name="Fischer W.W."/>
        </authorList>
    </citation>
    <scope>NUCLEOTIDE SEQUENCE [LARGE SCALE GENOMIC DNA]</scope>
    <source>
        <strain evidence="11 12">KIBI-1</strain>
    </source>
</reference>
<dbReference type="PATRIC" id="fig|229921.5.peg.2270"/>
<keyword evidence="3" id="KW-0808">Transferase</keyword>
<dbReference type="PANTHER" id="PTHR32248">
    <property type="entry name" value="RNA POLYMERASE SIGMA-54 FACTOR"/>
    <property type="match status" value="1"/>
</dbReference>
<keyword evidence="6" id="KW-0731">Sigma factor</keyword>
<dbReference type="GO" id="GO:0000428">
    <property type="term" value="C:DNA-directed RNA polymerase complex"/>
    <property type="evidence" value="ECO:0007669"/>
    <property type="project" value="UniProtKB-KW"/>
</dbReference>
<evidence type="ECO:0000313" key="11">
    <source>
        <dbReference type="EMBL" id="KPL85093.1"/>
    </source>
</evidence>
<name>A0A0P6Y6C0_9CHLR</name>
<dbReference type="OrthoDB" id="9814402at2"/>
<dbReference type="PROSITE" id="PS50044">
    <property type="entry name" value="SIGMA54_3"/>
    <property type="match status" value="1"/>
</dbReference>
<dbReference type="InterPro" id="IPR000394">
    <property type="entry name" value="RNA_pol_sigma_54"/>
</dbReference>
<evidence type="ECO:0000313" key="12">
    <source>
        <dbReference type="Proteomes" id="UP000050501"/>
    </source>
</evidence>
<comment type="similarity">
    <text evidence="1">Belongs to the sigma-54 factor family.</text>
</comment>
<evidence type="ECO:0000256" key="2">
    <source>
        <dbReference type="ARBA" id="ARBA00022478"/>
    </source>
</evidence>
<dbReference type="EMBL" id="LGCM01000027">
    <property type="protein sequence ID" value="KPL85093.1"/>
    <property type="molecule type" value="Genomic_DNA"/>
</dbReference>
<dbReference type="AlphaFoldDB" id="A0A0P6Y6C0"/>
<dbReference type="PROSITE" id="PS00718">
    <property type="entry name" value="SIGMA54_2"/>
    <property type="match status" value="1"/>
</dbReference>
<protein>
    <recommendedName>
        <fullName evidence="13">RNA polymerase sigma-54 factor</fullName>
    </recommendedName>
</protein>
<dbReference type="InterPro" id="IPR007046">
    <property type="entry name" value="RNA_pol_sigma_54_core-bd"/>
</dbReference>
<evidence type="ECO:0000259" key="9">
    <source>
        <dbReference type="Pfam" id="PF04552"/>
    </source>
</evidence>
<evidence type="ECO:0000256" key="3">
    <source>
        <dbReference type="ARBA" id="ARBA00022679"/>
    </source>
</evidence>
<evidence type="ECO:0000256" key="8">
    <source>
        <dbReference type="ARBA" id="ARBA00023163"/>
    </source>
</evidence>
<evidence type="ECO:0000256" key="4">
    <source>
        <dbReference type="ARBA" id="ARBA00022695"/>
    </source>
</evidence>
<feature type="domain" description="RNA polymerase sigma factor 54 core-binding" evidence="10">
    <location>
        <begin position="107"/>
        <end position="305"/>
    </location>
</feature>
<dbReference type="GO" id="GO:0006352">
    <property type="term" value="P:DNA-templated transcription initiation"/>
    <property type="evidence" value="ECO:0007669"/>
    <property type="project" value="InterPro"/>
</dbReference>
<evidence type="ECO:0000256" key="5">
    <source>
        <dbReference type="ARBA" id="ARBA00023015"/>
    </source>
</evidence>
<dbReference type="Pfam" id="PF00309">
    <property type="entry name" value="Sigma54_AID"/>
    <property type="match status" value="1"/>
</dbReference>
<sequence>MFQIHVPSLRPLTTAHLAQTMTLLCLPVGELRQQIEAELASNPALELVEERRCPSCHRLLPDQGHCPICSAPATDLMDEPIIYLSPRDEFYDGPRSSGGEGDLPEDNFSATWEELPTYVLRQIAPDLEGDERKVAAYLLTNLDEDGLLAIPLVEVVRYLHVPLSMVEKVQRLIQHADPVGVASGSPREALLVQMDVLEEVGSTIPRLARPIVMEGMDLLSRRLYGDLARKFHAPLSQVHKAVQFISDNLYPFPARSHWGDVRQPSGAQLNVYHHPDILIGYYNEDPEKPLVVEIITPIAGTLRVNPMFRKAVQSADEEMKESWREDIEKASLFVKCLQQRNYTIQRLIQKVVMFQRGYILQGEKYLRPLTRAQLSRELGVHESTISRAVANKTVQLPNRRIVPLSAFFDRSMNVRSVLKEMIADEARPLSDAELADMLADRGFQVARRTVAKYRAMEGILPAHLRMGVMAKSL</sequence>
<dbReference type="GO" id="GO:0016779">
    <property type="term" value="F:nucleotidyltransferase activity"/>
    <property type="evidence" value="ECO:0007669"/>
    <property type="project" value="UniProtKB-KW"/>
</dbReference>
<dbReference type="InterPro" id="IPR007634">
    <property type="entry name" value="RNA_pol_sigma_54_DNA-bd"/>
</dbReference>
<dbReference type="Proteomes" id="UP000050501">
    <property type="component" value="Unassembled WGS sequence"/>
</dbReference>
<dbReference type="STRING" id="229921.ADN01_06905"/>
<keyword evidence="5" id="KW-0805">Transcription regulation</keyword>
<organism evidence="11 12">
    <name type="scientific">Levilinea saccharolytica</name>
    <dbReference type="NCBI Taxonomy" id="229921"/>
    <lineage>
        <taxon>Bacteria</taxon>
        <taxon>Bacillati</taxon>
        <taxon>Chloroflexota</taxon>
        <taxon>Anaerolineae</taxon>
        <taxon>Anaerolineales</taxon>
        <taxon>Anaerolineaceae</taxon>
        <taxon>Levilinea</taxon>
    </lineage>
</organism>
<dbReference type="GO" id="GO:0003677">
    <property type="term" value="F:DNA binding"/>
    <property type="evidence" value="ECO:0007669"/>
    <property type="project" value="UniProtKB-KW"/>
</dbReference>
<dbReference type="PIRSF" id="PIRSF000774">
    <property type="entry name" value="RpoN"/>
    <property type="match status" value="1"/>
</dbReference>
<dbReference type="InterPro" id="IPR038709">
    <property type="entry name" value="RpoN_core-bd_sf"/>
</dbReference>
<dbReference type="GO" id="GO:0001216">
    <property type="term" value="F:DNA-binding transcription activator activity"/>
    <property type="evidence" value="ECO:0007669"/>
    <property type="project" value="InterPro"/>
</dbReference>
<dbReference type="Gene3D" id="1.10.10.1330">
    <property type="entry name" value="RNA polymerase sigma-54 factor, core-binding domain"/>
    <property type="match status" value="1"/>
</dbReference>
<evidence type="ECO:0000256" key="6">
    <source>
        <dbReference type="ARBA" id="ARBA00023082"/>
    </source>
</evidence>
<gene>
    <name evidence="11" type="ORF">ADN01_06905</name>
</gene>
<evidence type="ECO:0000256" key="7">
    <source>
        <dbReference type="ARBA" id="ARBA00023125"/>
    </source>
</evidence>
<dbReference type="PRINTS" id="PR00045">
    <property type="entry name" value="SIGMA54FCT"/>
</dbReference>
<keyword evidence="12" id="KW-1185">Reference proteome</keyword>
<evidence type="ECO:0000256" key="1">
    <source>
        <dbReference type="ARBA" id="ARBA00008798"/>
    </source>
</evidence>
<evidence type="ECO:0000259" key="10">
    <source>
        <dbReference type="Pfam" id="PF04963"/>
    </source>
</evidence>
<dbReference type="Gene3D" id="1.10.10.60">
    <property type="entry name" value="Homeodomain-like"/>
    <property type="match status" value="1"/>
</dbReference>
<keyword evidence="7" id="KW-0238">DNA-binding</keyword>
<dbReference type="GO" id="GO:0016987">
    <property type="term" value="F:sigma factor activity"/>
    <property type="evidence" value="ECO:0007669"/>
    <property type="project" value="UniProtKB-KW"/>
</dbReference>
<dbReference type="Pfam" id="PF04963">
    <property type="entry name" value="Sigma54_CBD"/>
    <property type="match status" value="1"/>
</dbReference>
<accession>A0A0P6Y6C0</accession>
<dbReference type="PANTHER" id="PTHR32248:SF4">
    <property type="entry name" value="RNA POLYMERASE SIGMA-54 FACTOR"/>
    <property type="match status" value="1"/>
</dbReference>
<keyword evidence="2" id="KW-0240">DNA-directed RNA polymerase</keyword>
<proteinExistence type="inferred from homology"/>
<dbReference type="Pfam" id="PF04552">
    <property type="entry name" value="Sigma54_DBD"/>
    <property type="match status" value="1"/>
</dbReference>
<keyword evidence="4" id="KW-0548">Nucleotidyltransferase</keyword>
<dbReference type="RefSeq" id="WP_062418578.1">
    <property type="nucleotide sequence ID" value="NZ_DF967974.1"/>
</dbReference>